<dbReference type="InterPro" id="IPR022185">
    <property type="entry name" value="DUF3712"/>
</dbReference>
<feature type="transmembrane region" description="Helical" evidence="2">
    <location>
        <begin position="108"/>
        <end position="131"/>
    </location>
</feature>
<dbReference type="AlphaFoldDB" id="A0A9P6J2B5"/>
<evidence type="ECO:0000256" key="1">
    <source>
        <dbReference type="SAM" id="MobiDB-lite"/>
    </source>
</evidence>
<dbReference type="SUPFAM" id="SSF117070">
    <property type="entry name" value="LEA14-like"/>
    <property type="match status" value="1"/>
</dbReference>
<feature type="region of interest" description="Disordered" evidence="1">
    <location>
        <begin position="75"/>
        <end position="96"/>
    </location>
</feature>
<name>A0A9P6J2B5_MORAP</name>
<dbReference type="InterPro" id="IPR046368">
    <property type="entry name" value="Tag1"/>
</dbReference>
<gene>
    <name evidence="3" type="ORF">BGZ70_009193</name>
</gene>
<comment type="caution">
    <text evidence="3">The sequence shown here is derived from an EMBL/GenBank/DDBJ whole genome shotgun (WGS) entry which is preliminary data.</text>
</comment>
<keyword evidence="2" id="KW-0472">Membrane</keyword>
<reference evidence="3" key="1">
    <citation type="journal article" date="2020" name="Fungal Divers.">
        <title>Resolving the Mortierellaceae phylogeny through synthesis of multi-gene phylogenetics and phylogenomics.</title>
        <authorList>
            <person name="Vandepol N."/>
            <person name="Liber J."/>
            <person name="Desiro A."/>
            <person name="Na H."/>
            <person name="Kennedy M."/>
            <person name="Barry K."/>
            <person name="Grigoriev I.V."/>
            <person name="Miller A.N."/>
            <person name="O'Donnell K."/>
            <person name="Stajich J.E."/>
            <person name="Bonito G."/>
        </authorList>
    </citation>
    <scope>NUCLEOTIDE SEQUENCE</scope>
    <source>
        <strain evidence="3">CK1249</strain>
    </source>
</reference>
<keyword evidence="2" id="KW-0812">Transmembrane</keyword>
<dbReference type="GO" id="GO:0000329">
    <property type="term" value="C:fungal-type vacuole membrane"/>
    <property type="evidence" value="ECO:0007669"/>
    <property type="project" value="InterPro"/>
</dbReference>
<dbReference type="Proteomes" id="UP000738359">
    <property type="component" value="Unassembled WGS sequence"/>
</dbReference>
<evidence type="ECO:0008006" key="5">
    <source>
        <dbReference type="Google" id="ProtNLM"/>
    </source>
</evidence>
<keyword evidence="2" id="KW-1133">Transmembrane helix</keyword>
<dbReference type="PANTHER" id="PTHR35895">
    <property type="entry name" value="CHROMOSOME 16, WHOLE GENOME SHOTGUN SEQUENCE"/>
    <property type="match status" value="1"/>
</dbReference>
<accession>A0A9P6J2B5</accession>
<organism evidence="3 4">
    <name type="scientific">Mortierella alpina</name>
    <name type="common">Oleaginous fungus</name>
    <name type="synonym">Mortierella renispora</name>
    <dbReference type="NCBI Taxonomy" id="64518"/>
    <lineage>
        <taxon>Eukaryota</taxon>
        <taxon>Fungi</taxon>
        <taxon>Fungi incertae sedis</taxon>
        <taxon>Mucoromycota</taxon>
        <taxon>Mortierellomycotina</taxon>
        <taxon>Mortierellomycetes</taxon>
        <taxon>Mortierellales</taxon>
        <taxon>Mortierellaceae</taxon>
        <taxon>Mortierella</taxon>
    </lineage>
</organism>
<protein>
    <recommendedName>
        <fullName evidence="5">Pre-rRNA processing protein</fullName>
    </recommendedName>
</protein>
<evidence type="ECO:0000313" key="3">
    <source>
        <dbReference type="EMBL" id="KAF9958423.1"/>
    </source>
</evidence>
<dbReference type="OrthoDB" id="10039566at2759"/>
<dbReference type="EMBL" id="JAAAHY010000728">
    <property type="protein sequence ID" value="KAF9958423.1"/>
    <property type="molecule type" value="Genomic_DNA"/>
</dbReference>
<proteinExistence type="predicted"/>
<dbReference type="Pfam" id="PF12505">
    <property type="entry name" value="DUF3712"/>
    <property type="match status" value="1"/>
</dbReference>
<sequence length="513" mass="55602">MSCSSNIQYVLASSTDIRADAPTTLLLHIHIFLVTPFVFSRVPLSIATPYPSRYLCHKTHPIPVPRSCSNVLRIREEGEVRQPDESREDTGDEGRQSVRPKFYRHRKFWLCCIPTTIIAIIIAVLLAYYVIIPKIAQGLMDKAAISFYEIDITDPTTSSMSIVMKGEMTDTGPYHAEVVFPGTVTVSWEGKVLGTTLISGESEASDGRGDLHLQSNFSITDAAAFTEFTSHMLNAESFVWHIEGKVRVKALGRTFKDLDMSKDMTVKAFNGLPGVTIEKFSLPGDDPNGKGIIIAIDANVTNPSAIHMYMGSLTLAISYKDTLVGYVTTSNLTMVRGSQVLSMKGVLVPQTTPEGLGSNLPFDVVGHASVFAKTSIGTVNLVNIPFQTTTELRLLSGLQSLTNPAPTIKSLQVVEGTPNALTMAIDVEMVNPSSITLSAGDVALDLFYKSVRLGTVKMLQLKIVPGVNTVQTMSTIDPAATHEGLELLHLYTRGAGADVNIVGTPRSAQVWSP</sequence>
<keyword evidence="4" id="KW-1185">Reference proteome</keyword>
<evidence type="ECO:0000313" key="4">
    <source>
        <dbReference type="Proteomes" id="UP000738359"/>
    </source>
</evidence>
<dbReference type="PANTHER" id="PTHR35895:SF1">
    <property type="entry name" value="LIPID-BINDING SERUM GLYCOPROTEIN C-TERMINAL DOMAIN-CONTAINING PROTEIN"/>
    <property type="match status" value="1"/>
</dbReference>
<evidence type="ECO:0000256" key="2">
    <source>
        <dbReference type="SAM" id="Phobius"/>
    </source>
</evidence>